<dbReference type="OrthoDB" id="71307at2759"/>
<feature type="binding site" evidence="13">
    <location>
        <position position="124"/>
    </location>
    <ligand>
        <name>an acyl-CoA</name>
        <dbReference type="ChEBI" id="CHEBI:58342"/>
    </ligand>
</feature>
<keyword evidence="18" id="KW-1185">Reference proteome</keyword>
<gene>
    <name evidence="19" type="primary">LOC113921438</name>
</gene>
<dbReference type="Proteomes" id="UP000515165">
    <property type="component" value="Chromosome 9"/>
</dbReference>
<comment type="function">
    <text evidence="11">Acyl-CoA binding protein which acts as the peroxisome receptor for pexophagy but is dispensable for aggrephagy and nonselective autophagy. Binds medium- and long-chain acyl-CoA esters.</text>
</comment>
<dbReference type="PROSITE" id="PS51228">
    <property type="entry name" value="ACB_2"/>
    <property type="match status" value="1"/>
</dbReference>
<evidence type="ECO:0000256" key="13">
    <source>
        <dbReference type="PIRSR" id="PIRSR002412-1"/>
    </source>
</evidence>
<evidence type="ECO:0000256" key="11">
    <source>
        <dbReference type="ARBA" id="ARBA00025481"/>
    </source>
</evidence>
<dbReference type="GO" id="GO:0000062">
    <property type="term" value="F:fatty-acyl-CoA binding"/>
    <property type="evidence" value="ECO:0007669"/>
    <property type="project" value="InterPro"/>
</dbReference>
<keyword evidence="16" id="KW-0732">Signal</keyword>
<evidence type="ECO:0000313" key="19">
    <source>
        <dbReference type="RefSeq" id="XP_035585215.1"/>
    </source>
</evidence>
<dbReference type="Pfam" id="PF00887">
    <property type="entry name" value="ACBP"/>
    <property type="match status" value="1"/>
</dbReference>
<evidence type="ECO:0000256" key="6">
    <source>
        <dbReference type="ARBA" id="ARBA00022989"/>
    </source>
</evidence>
<dbReference type="SUPFAM" id="SSF47027">
    <property type="entry name" value="Acyl-CoA binding protein"/>
    <property type="match status" value="1"/>
</dbReference>
<dbReference type="Gene3D" id="1.20.80.10">
    <property type="match status" value="1"/>
</dbReference>
<keyword evidence="7" id="KW-0072">Autophagy</keyword>
<evidence type="ECO:0000256" key="12">
    <source>
        <dbReference type="PIRNR" id="PIRNR002412"/>
    </source>
</evidence>
<feature type="chain" id="PRO_5027938642" description="Acyl-CoA-binding domain-containing protein 5" evidence="16">
    <location>
        <begin position="16"/>
        <end position="519"/>
    </location>
</feature>
<dbReference type="RefSeq" id="XP_035585215.1">
    <property type="nucleotide sequence ID" value="XM_035729322.1"/>
</dbReference>
<dbReference type="InterPro" id="IPR022408">
    <property type="entry name" value="Acyl-CoA-binding_prot_CS"/>
</dbReference>
<dbReference type="PIRSF" id="PIRSF002412">
    <property type="entry name" value="MA_DBI"/>
    <property type="match status" value="1"/>
</dbReference>
<dbReference type="InterPro" id="IPR016347">
    <property type="entry name" value="ACBD5"/>
</dbReference>
<evidence type="ECO:0000256" key="5">
    <source>
        <dbReference type="ARBA" id="ARBA00022692"/>
    </source>
</evidence>
<keyword evidence="6 15" id="KW-1133">Transmembrane helix</keyword>
<feature type="binding site" evidence="13">
    <location>
        <begin position="77"/>
        <end position="81"/>
    </location>
    <ligand>
        <name>an acyl-CoA</name>
        <dbReference type="ChEBI" id="CHEBI:58342"/>
    </ligand>
</feature>
<evidence type="ECO:0000256" key="3">
    <source>
        <dbReference type="ARBA" id="ARBA00018418"/>
    </source>
</evidence>
<dbReference type="PANTHER" id="PTHR23310:SF6">
    <property type="entry name" value="ACYL-COA-BINDING DOMAIN-CONTAINING PROTEIN 5"/>
    <property type="match status" value="1"/>
</dbReference>
<evidence type="ECO:0000256" key="7">
    <source>
        <dbReference type="ARBA" id="ARBA00023006"/>
    </source>
</evidence>
<comment type="similarity">
    <text evidence="2">Belongs to the ATG37 family.</text>
</comment>
<dbReference type="InterPro" id="IPR014352">
    <property type="entry name" value="FERM/acyl-CoA-bd_prot_sf"/>
</dbReference>
<keyword evidence="4 12" id="KW-0813">Transport</keyword>
<evidence type="ECO:0000256" key="1">
    <source>
        <dbReference type="ARBA" id="ARBA00004549"/>
    </source>
</evidence>
<evidence type="ECO:0000256" key="8">
    <source>
        <dbReference type="ARBA" id="ARBA00023054"/>
    </source>
</evidence>
<dbReference type="CDD" id="cd00435">
    <property type="entry name" value="ACBP"/>
    <property type="match status" value="1"/>
</dbReference>
<feature type="region of interest" description="Disordered" evidence="14">
    <location>
        <begin position="192"/>
        <end position="233"/>
    </location>
</feature>
<dbReference type="PRINTS" id="PR00689">
    <property type="entry name" value="ACOABINDINGP"/>
</dbReference>
<name>A0A6P9FDE0_ZALCA</name>
<feature type="region of interest" description="Disordered" evidence="14">
    <location>
        <begin position="367"/>
        <end position="432"/>
    </location>
</feature>
<dbReference type="FunFam" id="1.20.80.10:FF:000010">
    <property type="entry name" value="Acyl-CoA-binding domain-containing protein 5"/>
    <property type="match status" value="1"/>
</dbReference>
<keyword evidence="10 15" id="KW-0472">Membrane</keyword>
<dbReference type="KEGG" id="zca:113921438"/>
<evidence type="ECO:0000256" key="9">
    <source>
        <dbReference type="ARBA" id="ARBA00023121"/>
    </source>
</evidence>
<reference evidence="19" key="1">
    <citation type="submission" date="2025-08" db="UniProtKB">
        <authorList>
            <consortium name="RefSeq"/>
        </authorList>
    </citation>
    <scope>IDENTIFICATION</scope>
    <source>
        <tissue evidence="19">Blood</tissue>
    </source>
</reference>
<evidence type="ECO:0000256" key="4">
    <source>
        <dbReference type="ARBA" id="ARBA00022448"/>
    </source>
</evidence>
<evidence type="ECO:0000256" key="10">
    <source>
        <dbReference type="ARBA" id="ARBA00023136"/>
    </source>
</evidence>
<evidence type="ECO:0000256" key="15">
    <source>
        <dbReference type="SAM" id="Phobius"/>
    </source>
</evidence>
<feature type="binding site" evidence="13">
    <location>
        <position position="105"/>
    </location>
    <ligand>
        <name>an acyl-CoA</name>
        <dbReference type="ChEBI" id="CHEBI:58342"/>
    </ligand>
</feature>
<dbReference type="InterPro" id="IPR035984">
    <property type="entry name" value="Acyl-CoA-binding_sf"/>
</dbReference>
<keyword evidence="9 12" id="KW-0446">Lipid-binding</keyword>
<evidence type="ECO:0000256" key="14">
    <source>
        <dbReference type="SAM" id="MobiDB-lite"/>
    </source>
</evidence>
<feature type="transmembrane region" description="Helical" evidence="15">
    <location>
        <begin position="494"/>
        <end position="514"/>
    </location>
</feature>
<feature type="compositionally biased region" description="Basic and acidic residues" evidence="14">
    <location>
        <begin position="367"/>
        <end position="387"/>
    </location>
</feature>
<protein>
    <recommendedName>
        <fullName evidence="3 12">Acyl-CoA-binding domain-containing protein 5</fullName>
    </recommendedName>
</protein>
<dbReference type="AlphaFoldDB" id="A0A6P9FDE0"/>
<dbReference type="PANTHER" id="PTHR23310">
    <property type="entry name" value="ACYL-COA-BINDING PROTEIN, ACBP"/>
    <property type="match status" value="1"/>
</dbReference>
<dbReference type="GeneID" id="113921438"/>
<feature type="domain" description="ACB" evidence="17">
    <location>
        <begin position="46"/>
        <end position="137"/>
    </location>
</feature>
<dbReference type="GO" id="GO:0000425">
    <property type="term" value="P:pexophagy"/>
    <property type="evidence" value="ECO:0007669"/>
    <property type="project" value="InterPro"/>
</dbReference>
<comment type="subcellular location">
    <subcellularLocation>
        <location evidence="1">Peroxisome membrane</location>
        <topology evidence="1">Single-pass membrane protein</topology>
    </subcellularLocation>
</comment>
<dbReference type="GO" id="GO:0006631">
    <property type="term" value="P:fatty acid metabolic process"/>
    <property type="evidence" value="ECO:0007669"/>
    <property type="project" value="TreeGrafter"/>
</dbReference>
<keyword evidence="8" id="KW-0175">Coiled coil</keyword>
<dbReference type="GO" id="GO:0005778">
    <property type="term" value="C:peroxisomal membrane"/>
    <property type="evidence" value="ECO:0007669"/>
    <property type="project" value="UniProtKB-SubCell"/>
</dbReference>
<feature type="binding site" evidence="13">
    <location>
        <begin position="57"/>
        <end position="66"/>
    </location>
    <ligand>
        <name>an acyl-CoA</name>
        <dbReference type="ChEBI" id="CHEBI:58342"/>
    </ligand>
</feature>
<keyword evidence="5 15" id="KW-0812">Transmembrane</keyword>
<dbReference type="PROSITE" id="PS00880">
    <property type="entry name" value="ACB_1"/>
    <property type="match status" value="1"/>
</dbReference>
<sequence length="519" mass="58116">MLFLSFHAGAWESWCCCCCLIPADRPWAREWGRRWRLEVADPRSVHETRFEAAVKVIQSLPKNGSFQPTNEMMLKFYGFYKQATEGPCPCKLSRPGFWDPIGRYKWDAWSSLGDMTKEEAMIAYVEEIKKILETMPMTEKVEELLHVIGPFYEIVENKKSGRTSDLTSVHMEKISKYLEDLGNVLTSAPNAKTVNGKAESSDSGAESEEVEAQEEVKGAEQSDNDRKMMKKSADHKNLEIIVTNGCDKDNSAQDTQNDIHAGFSLNGRSAEEIKAVDENLEQTGKDAVCIHQGSLHSAPVRRPSREFLQQAPISLDSFTSNNGLFRYYLDGDPNQPVENSAFPEEGSPGNGNIGELQVVAVEGKGEVKHGGEDGRSNSGAPHRERQGGENGDCPNVRRGRGHRLPHMSEGPKGRQVGSGGDGERWGSDRGSRGSLNEQIALVLLRLQEDMQNILQRLHKLETLTASQAKSSTLQTSNQPPSQRPSWWPFEMSPGALIFAIIWPFIAQWLVHLYYQRRRR</sequence>
<evidence type="ECO:0000259" key="17">
    <source>
        <dbReference type="PROSITE" id="PS51228"/>
    </source>
</evidence>
<feature type="signal peptide" evidence="16">
    <location>
        <begin position="1"/>
        <end position="15"/>
    </location>
</feature>
<evidence type="ECO:0000256" key="16">
    <source>
        <dbReference type="SAM" id="SignalP"/>
    </source>
</evidence>
<proteinExistence type="inferred from homology"/>
<evidence type="ECO:0000256" key="2">
    <source>
        <dbReference type="ARBA" id="ARBA00010310"/>
    </source>
</evidence>
<evidence type="ECO:0000313" key="18">
    <source>
        <dbReference type="Proteomes" id="UP000515165"/>
    </source>
</evidence>
<feature type="compositionally biased region" description="Basic and acidic residues" evidence="14">
    <location>
        <begin position="421"/>
        <end position="431"/>
    </location>
</feature>
<dbReference type="InterPro" id="IPR000582">
    <property type="entry name" value="Acyl-CoA-binding_protein"/>
</dbReference>
<accession>A0A6P9FDE0</accession>
<organism evidence="18 19">
    <name type="scientific">Zalophus californianus</name>
    <name type="common">California sealion</name>
    <dbReference type="NCBI Taxonomy" id="9704"/>
    <lineage>
        <taxon>Eukaryota</taxon>
        <taxon>Metazoa</taxon>
        <taxon>Chordata</taxon>
        <taxon>Craniata</taxon>
        <taxon>Vertebrata</taxon>
        <taxon>Euteleostomi</taxon>
        <taxon>Mammalia</taxon>
        <taxon>Eutheria</taxon>
        <taxon>Laurasiatheria</taxon>
        <taxon>Carnivora</taxon>
        <taxon>Caniformia</taxon>
        <taxon>Pinnipedia</taxon>
        <taxon>Otariidae</taxon>
        <taxon>Zalophus</taxon>
    </lineage>
</organism>
<feature type="compositionally biased region" description="Basic and acidic residues" evidence="14">
    <location>
        <begin position="214"/>
        <end position="233"/>
    </location>
</feature>